<feature type="transmembrane region" description="Helical" evidence="2">
    <location>
        <begin position="250"/>
        <end position="271"/>
    </location>
</feature>
<evidence type="ECO:0000256" key="2">
    <source>
        <dbReference type="SAM" id="Phobius"/>
    </source>
</evidence>
<dbReference type="Pfam" id="PF14257">
    <property type="entry name" value="DUF4349"/>
    <property type="match status" value="1"/>
</dbReference>
<dbReference type="InterPro" id="IPR025645">
    <property type="entry name" value="DUF4349"/>
</dbReference>
<feature type="coiled-coil region" evidence="1">
    <location>
        <begin position="174"/>
        <end position="208"/>
    </location>
</feature>
<gene>
    <name evidence="4" type="ORF">ACFFVF_14510</name>
</gene>
<keyword evidence="2" id="KW-0812">Transmembrane</keyword>
<evidence type="ECO:0000256" key="1">
    <source>
        <dbReference type="SAM" id="Coils"/>
    </source>
</evidence>
<reference evidence="4 5" key="1">
    <citation type="submission" date="2024-09" db="EMBL/GenBank/DDBJ databases">
        <authorList>
            <person name="Sun Q."/>
            <person name="Mori K."/>
        </authorList>
    </citation>
    <scope>NUCLEOTIDE SEQUENCE [LARGE SCALE GENOMIC DNA]</scope>
    <source>
        <strain evidence="4 5">CECT 7955</strain>
    </source>
</reference>
<dbReference type="Proteomes" id="UP001589607">
    <property type="component" value="Unassembled WGS sequence"/>
</dbReference>
<sequence length="281" mass="31923">MKKIATSILLLCLSLSCSKGSEMKDNITEEAVESVAPNSNYFKSEDSDYKSSNTSNAKEKQVADLKIIKTADLSFQTTNLSNSFATIQNALKKHKAYVQNDNSGKNYGTTYRNIIVRVPNNYFDSFINEISKGVKHFDRKEISAQDVTEEFVDLEARLKAKRTLENRYLEILKKANKISEILEIEKELSKIREEIEAKEGRLKYLESKVGMSTVSIEMYTENPTGSENTVSYGSKMWNAIASGFNGLSSFFLGILQVWPFILIFVVSFFFIRRKLKNKKSS</sequence>
<dbReference type="EMBL" id="JBHMEY010000066">
    <property type="protein sequence ID" value="MFB9097729.1"/>
    <property type="molecule type" value="Genomic_DNA"/>
</dbReference>
<evidence type="ECO:0000313" key="5">
    <source>
        <dbReference type="Proteomes" id="UP001589607"/>
    </source>
</evidence>
<organism evidence="4 5">
    <name type="scientific">Flavobacterium jumunjinense</name>
    <dbReference type="NCBI Taxonomy" id="998845"/>
    <lineage>
        <taxon>Bacteria</taxon>
        <taxon>Pseudomonadati</taxon>
        <taxon>Bacteroidota</taxon>
        <taxon>Flavobacteriia</taxon>
        <taxon>Flavobacteriales</taxon>
        <taxon>Flavobacteriaceae</taxon>
        <taxon>Flavobacterium</taxon>
    </lineage>
</organism>
<evidence type="ECO:0000313" key="4">
    <source>
        <dbReference type="EMBL" id="MFB9097729.1"/>
    </source>
</evidence>
<dbReference type="PROSITE" id="PS51257">
    <property type="entry name" value="PROKAR_LIPOPROTEIN"/>
    <property type="match status" value="1"/>
</dbReference>
<proteinExistence type="predicted"/>
<keyword evidence="1" id="KW-0175">Coiled coil</keyword>
<keyword evidence="5" id="KW-1185">Reference proteome</keyword>
<dbReference type="RefSeq" id="WP_236457934.1">
    <property type="nucleotide sequence ID" value="NZ_CBCSGE010000036.1"/>
</dbReference>
<feature type="domain" description="DUF4349" evidence="3">
    <location>
        <begin position="66"/>
        <end position="269"/>
    </location>
</feature>
<keyword evidence="2" id="KW-1133">Transmembrane helix</keyword>
<accession>A0ABV5GQR8</accession>
<evidence type="ECO:0000259" key="3">
    <source>
        <dbReference type="Pfam" id="PF14257"/>
    </source>
</evidence>
<comment type="caution">
    <text evidence="4">The sequence shown here is derived from an EMBL/GenBank/DDBJ whole genome shotgun (WGS) entry which is preliminary data.</text>
</comment>
<keyword evidence="2" id="KW-0472">Membrane</keyword>
<name>A0ABV5GQR8_9FLAO</name>
<protein>
    <submittedName>
        <fullName evidence="4">DUF4349 domain-containing protein</fullName>
    </submittedName>
</protein>